<dbReference type="GO" id="GO:0005634">
    <property type="term" value="C:nucleus"/>
    <property type="evidence" value="ECO:0007669"/>
    <property type="project" value="TreeGrafter"/>
</dbReference>
<protein>
    <submittedName>
        <fullName evidence="2">CP2 transcription factor</fullName>
    </submittedName>
</protein>
<evidence type="ECO:0000313" key="3">
    <source>
        <dbReference type="Proteomes" id="UP001209540"/>
    </source>
</evidence>
<dbReference type="EMBL" id="JAIXMP010000016">
    <property type="protein sequence ID" value="KAI9260548.1"/>
    <property type="molecule type" value="Genomic_DNA"/>
</dbReference>
<dbReference type="Proteomes" id="UP001209540">
    <property type="component" value="Unassembled WGS sequence"/>
</dbReference>
<dbReference type="AlphaFoldDB" id="A0AAD5JYI2"/>
<dbReference type="InterPro" id="IPR007604">
    <property type="entry name" value="CP2"/>
</dbReference>
<evidence type="ECO:0000259" key="1">
    <source>
        <dbReference type="PROSITE" id="PS51968"/>
    </source>
</evidence>
<reference evidence="2" key="2">
    <citation type="submission" date="2023-02" db="EMBL/GenBank/DDBJ databases">
        <authorList>
            <consortium name="DOE Joint Genome Institute"/>
            <person name="Mondo S.J."/>
            <person name="Chang Y."/>
            <person name="Wang Y."/>
            <person name="Ahrendt S."/>
            <person name="Andreopoulos W."/>
            <person name="Barry K."/>
            <person name="Beard J."/>
            <person name="Benny G.L."/>
            <person name="Blankenship S."/>
            <person name="Bonito G."/>
            <person name="Cuomo C."/>
            <person name="Desiro A."/>
            <person name="Gervers K.A."/>
            <person name="Hundley H."/>
            <person name="Kuo A."/>
            <person name="LaButti K."/>
            <person name="Lang B.F."/>
            <person name="Lipzen A."/>
            <person name="O'Donnell K."/>
            <person name="Pangilinan J."/>
            <person name="Reynolds N."/>
            <person name="Sandor L."/>
            <person name="Smith M.W."/>
            <person name="Tsang A."/>
            <person name="Grigoriev I.V."/>
            <person name="Stajich J.E."/>
            <person name="Spatafora J.W."/>
        </authorList>
    </citation>
    <scope>NUCLEOTIDE SEQUENCE</scope>
    <source>
        <strain evidence="2">RSA 2281</strain>
    </source>
</reference>
<dbReference type="GO" id="GO:0000978">
    <property type="term" value="F:RNA polymerase II cis-regulatory region sequence-specific DNA binding"/>
    <property type="evidence" value="ECO:0007669"/>
    <property type="project" value="TreeGrafter"/>
</dbReference>
<evidence type="ECO:0000313" key="2">
    <source>
        <dbReference type="EMBL" id="KAI9260548.1"/>
    </source>
</evidence>
<reference evidence="2" key="1">
    <citation type="journal article" date="2022" name="IScience">
        <title>Evolution of zygomycete secretomes and the origins of terrestrial fungal ecologies.</title>
        <authorList>
            <person name="Chang Y."/>
            <person name="Wang Y."/>
            <person name="Mondo S."/>
            <person name="Ahrendt S."/>
            <person name="Andreopoulos W."/>
            <person name="Barry K."/>
            <person name="Beard J."/>
            <person name="Benny G.L."/>
            <person name="Blankenship S."/>
            <person name="Bonito G."/>
            <person name="Cuomo C."/>
            <person name="Desiro A."/>
            <person name="Gervers K.A."/>
            <person name="Hundley H."/>
            <person name="Kuo A."/>
            <person name="LaButti K."/>
            <person name="Lang B.F."/>
            <person name="Lipzen A."/>
            <person name="O'Donnell K."/>
            <person name="Pangilinan J."/>
            <person name="Reynolds N."/>
            <person name="Sandor L."/>
            <person name="Smith M.E."/>
            <person name="Tsang A."/>
            <person name="Grigoriev I.V."/>
            <person name="Stajich J.E."/>
            <person name="Spatafora J.W."/>
        </authorList>
    </citation>
    <scope>NUCLEOTIDE SEQUENCE</scope>
    <source>
        <strain evidence="2">RSA 2281</strain>
    </source>
</reference>
<gene>
    <name evidence="2" type="ORF">BDA99DRAFT_409122</name>
</gene>
<feature type="non-terminal residue" evidence="2">
    <location>
        <position position="175"/>
    </location>
</feature>
<keyword evidence="3" id="KW-1185">Reference proteome</keyword>
<dbReference type="InterPro" id="IPR040167">
    <property type="entry name" value="TF_CP2-like"/>
</dbReference>
<accession>A0AAD5JYI2</accession>
<dbReference type="PANTHER" id="PTHR11037">
    <property type="entry name" value="TRANSCRIPTION FACTOR CP2"/>
    <property type="match status" value="1"/>
</dbReference>
<dbReference type="Pfam" id="PF04516">
    <property type="entry name" value="CP2"/>
    <property type="match status" value="1"/>
</dbReference>
<feature type="non-terminal residue" evidence="2">
    <location>
        <position position="1"/>
    </location>
</feature>
<dbReference type="GO" id="GO:0001228">
    <property type="term" value="F:DNA-binding transcription activator activity, RNA polymerase II-specific"/>
    <property type="evidence" value="ECO:0007669"/>
    <property type="project" value="TreeGrafter"/>
</dbReference>
<feature type="domain" description="Grh/CP2 DB" evidence="1">
    <location>
        <begin position="1"/>
        <end position="175"/>
    </location>
</feature>
<comment type="caution">
    <text evidence="2">The sequence shown here is derived from an EMBL/GenBank/DDBJ whole genome shotgun (WGS) entry which is preliminary data.</text>
</comment>
<dbReference type="PANTHER" id="PTHR11037:SF20">
    <property type="entry name" value="PROTEIN GRAINYHEAD"/>
    <property type="match status" value="1"/>
</dbReference>
<organism evidence="2 3">
    <name type="scientific">Phascolomyces articulosus</name>
    <dbReference type="NCBI Taxonomy" id="60185"/>
    <lineage>
        <taxon>Eukaryota</taxon>
        <taxon>Fungi</taxon>
        <taxon>Fungi incertae sedis</taxon>
        <taxon>Mucoromycota</taxon>
        <taxon>Mucoromycotina</taxon>
        <taxon>Mucoromycetes</taxon>
        <taxon>Mucorales</taxon>
        <taxon>Lichtheimiaceae</taxon>
        <taxon>Phascolomyces</taxon>
    </lineage>
</organism>
<dbReference type="PROSITE" id="PS51968">
    <property type="entry name" value="GRH_CP2_DB"/>
    <property type="match status" value="1"/>
</dbReference>
<proteinExistence type="predicted"/>
<sequence>GQFYNINVKDTDAMDVEITSIIKITFHDESHRKVASNYWKFWMSQQKHGQARAIDIANYFDSISFQWNGKAGASISIRFNCLSTDFSRIKGVKGIPLRLHMESRLTNDSPPASSESSFCRIKLFRDKGAERKNKDDARHIEKQLEKLRGKNGESHPLWLAFSQTQPYTIFCEIPS</sequence>
<name>A0AAD5JYI2_9FUNG</name>